<sequence length="432" mass="46845">MLLVHKPPTLPMSPLNLTHRRHPSAPPAVVVQATKTPGILSLSKPLRTSTPRQHQQQQPQSHQPKQHRSPRPKQLIPQSRPSQPSISEAQPSEDSSKLKPSASSATAAVDKKSQSQPATPSPEKHARGRQQAKPPKDKTPRSDSVNAHARRNNIRQPSPPLPSSQVEGSTTTINQPFAHRNRNPALNSFDPFIVNSDSDSDNAHPATTIVPSKHNAEKGHTILSSQPSGKLARRRNNAPLPPATPTPQSRAVPVPRIPSRTTARHMVSRSAPINSTAPMRPINRRTSATFAPEFPICDDMTDVDDNEPPSTPVREKMQGTWKQLALGDGPRTAPLRSTAGFPFGGSAGASPSPSRRHYRTPSEGVFNMSFDEDMASTSDASEELKKLFGMLPKRYDSVGPNVLRAGKDKAGFFASSVFQNSPSPDELPPPAF</sequence>
<name>A0ACB8A6M5_9AGAM</name>
<dbReference type="EMBL" id="MU267775">
    <property type="protein sequence ID" value="KAH7909159.1"/>
    <property type="molecule type" value="Genomic_DNA"/>
</dbReference>
<protein>
    <submittedName>
        <fullName evidence="1">Uncharacterized protein</fullName>
    </submittedName>
</protein>
<evidence type="ECO:0000313" key="1">
    <source>
        <dbReference type="EMBL" id="KAH7909159.1"/>
    </source>
</evidence>
<accession>A0ACB8A6M5</accession>
<proteinExistence type="predicted"/>
<comment type="caution">
    <text evidence="1">The sequence shown here is derived from an EMBL/GenBank/DDBJ whole genome shotgun (WGS) entry which is preliminary data.</text>
</comment>
<keyword evidence="2" id="KW-1185">Reference proteome</keyword>
<reference evidence="1" key="1">
    <citation type="journal article" date="2021" name="New Phytol.">
        <title>Evolutionary innovations through gain and loss of genes in the ectomycorrhizal Boletales.</title>
        <authorList>
            <person name="Wu G."/>
            <person name="Miyauchi S."/>
            <person name="Morin E."/>
            <person name="Kuo A."/>
            <person name="Drula E."/>
            <person name="Varga T."/>
            <person name="Kohler A."/>
            <person name="Feng B."/>
            <person name="Cao Y."/>
            <person name="Lipzen A."/>
            <person name="Daum C."/>
            <person name="Hundley H."/>
            <person name="Pangilinan J."/>
            <person name="Johnson J."/>
            <person name="Barry K."/>
            <person name="LaButti K."/>
            <person name="Ng V."/>
            <person name="Ahrendt S."/>
            <person name="Min B."/>
            <person name="Choi I.G."/>
            <person name="Park H."/>
            <person name="Plett J.M."/>
            <person name="Magnuson J."/>
            <person name="Spatafora J.W."/>
            <person name="Nagy L.G."/>
            <person name="Henrissat B."/>
            <person name="Grigoriev I.V."/>
            <person name="Yang Z.L."/>
            <person name="Xu J."/>
            <person name="Martin F.M."/>
        </authorList>
    </citation>
    <scope>NUCLEOTIDE SEQUENCE</scope>
    <source>
        <strain evidence="1">ATCC 28755</strain>
    </source>
</reference>
<evidence type="ECO:0000313" key="2">
    <source>
        <dbReference type="Proteomes" id="UP000790377"/>
    </source>
</evidence>
<dbReference type="Proteomes" id="UP000790377">
    <property type="component" value="Unassembled WGS sequence"/>
</dbReference>
<organism evidence="1 2">
    <name type="scientific">Hygrophoropsis aurantiaca</name>
    <dbReference type="NCBI Taxonomy" id="72124"/>
    <lineage>
        <taxon>Eukaryota</taxon>
        <taxon>Fungi</taxon>
        <taxon>Dikarya</taxon>
        <taxon>Basidiomycota</taxon>
        <taxon>Agaricomycotina</taxon>
        <taxon>Agaricomycetes</taxon>
        <taxon>Agaricomycetidae</taxon>
        <taxon>Boletales</taxon>
        <taxon>Coniophorineae</taxon>
        <taxon>Hygrophoropsidaceae</taxon>
        <taxon>Hygrophoropsis</taxon>
    </lineage>
</organism>
<gene>
    <name evidence="1" type="ORF">BJ138DRAFT_261811</name>
</gene>